<keyword evidence="2" id="KW-0963">Cytoplasm</keyword>
<comment type="subunit">
    <text evidence="6">Interacts with GNA12, GNA13, RND1, RND2 and RND3.</text>
</comment>
<comment type="subcellular location">
    <subcellularLocation>
        <location evidence="1">Cytoplasm</location>
        <location evidence="1">Cytoskeleton</location>
    </subcellularLocation>
</comment>
<evidence type="ECO:0000256" key="10">
    <source>
        <dbReference type="SAM" id="Coils"/>
    </source>
</evidence>
<dbReference type="EMBL" id="HE575323">
    <property type="protein sequence ID" value="CCC94038.1"/>
    <property type="molecule type" value="Genomic_DNA"/>
</dbReference>
<evidence type="ECO:0000256" key="2">
    <source>
        <dbReference type="ARBA" id="ARBA00022490"/>
    </source>
</evidence>
<keyword evidence="4" id="KW-0206">Cytoskeleton</keyword>
<evidence type="ECO:0000256" key="7">
    <source>
        <dbReference type="ARBA" id="ARBA00073759"/>
    </source>
</evidence>
<comment type="function">
    <text evidence="5">May be involved in the reorganization of actin cytoskeleton mediated by RND1, RND2 and RND3. Promotes RHOA activation mediated by GNA12 and GNA13.</text>
</comment>
<reference evidence="13" key="1">
    <citation type="journal article" date="2012" name="Proc. Natl. Acad. Sci. U.S.A.">
        <title>Antigenic diversity is generated by distinct evolutionary mechanisms in African trypanosome species.</title>
        <authorList>
            <person name="Jackson A.P."/>
            <person name="Berry A."/>
            <person name="Aslett M."/>
            <person name="Allison H.C."/>
            <person name="Burton P."/>
            <person name="Vavrova-Anderson J."/>
            <person name="Brown R."/>
            <person name="Browne H."/>
            <person name="Corton N."/>
            <person name="Hauser H."/>
            <person name="Gamble J."/>
            <person name="Gilderthorp R."/>
            <person name="Marcello L."/>
            <person name="McQuillan J."/>
            <person name="Otto T.D."/>
            <person name="Quail M.A."/>
            <person name="Sanders M.J."/>
            <person name="van Tonder A."/>
            <person name="Ginger M.L."/>
            <person name="Field M.C."/>
            <person name="Barry J.D."/>
            <person name="Hertz-Fowler C."/>
            <person name="Berriman M."/>
        </authorList>
    </citation>
    <scope>NUCLEOTIDE SEQUENCE</scope>
    <source>
        <strain evidence="13">IL3000</strain>
    </source>
</reference>
<sequence length="561" mass="61421">MSGDVPLQKFRPRGAQRLADILKPDVLDDETRQHLVRAVQAGVAAGSTERDIGHQQERQQGSGTHSSEVSFPAIFRERVSNASGDVVNAMVKRLKTLEAQQQAYRSELKEKNEKIDLLQSQRDAEKARREEAETLVVDLFNDKEELERQIADMKEFLADYGLHWVGSGETPQKGTDAGDFENNTSGSGGKCIRNTNTRKSIPHVTGGEDGTVGRFDLYSGDFINETPREPSECSVQGTKASDTEGETIKKGDIPIPVSIELLKRNARILSDHVGFREVTSEGKRGTIKEREVVKIAVYRDGICVNSGPFRPFGWPLCDAVLNDIVDGYYPYEFKQRYPEGFPIDIADLSHMCHDAVDAESDGSNKGVKSIENLAGGGYQTVTREEFIKRLPATRIAASGRVVDIQGGIAKLIGVDIKGGRSDENPNGETAVLHVSNAEREKTSKISGKGDFECVTSARDLTPGCQETPGSCEKGIHPRRIEGMVALLLRFPCGKRVIMHLLPGSTVGELRREISLAVPTLTVEYNICLPFPATVLCDDSATLADVGIRTACTLMIQPLVKK</sequence>
<keyword evidence="3 10" id="KW-0175">Coiled coil</keyword>
<evidence type="ECO:0000313" key="13">
    <source>
        <dbReference type="EMBL" id="CCC94038.1"/>
    </source>
</evidence>
<dbReference type="GO" id="GO:0005856">
    <property type="term" value="C:cytoskeleton"/>
    <property type="evidence" value="ECO:0007669"/>
    <property type="project" value="UniProtKB-SubCell"/>
</dbReference>
<feature type="region of interest" description="Disordered" evidence="11">
    <location>
        <begin position="43"/>
        <end position="68"/>
    </location>
</feature>
<evidence type="ECO:0000256" key="3">
    <source>
        <dbReference type="ARBA" id="ARBA00023054"/>
    </source>
</evidence>
<evidence type="ECO:0000256" key="5">
    <source>
        <dbReference type="ARBA" id="ARBA00059434"/>
    </source>
</evidence>
<dbReference type="VEuPathDB" id="TriTrypDB:TcIL3000_10_8140"/>
<evidence type="ECO:0000256" key="4">
    <source>
        <dbReference type="ARBA" id="ARBA00023212"/>
    </source>
</evidence>
<dbReference type="GO" id="GO:0043130">
    <property type="term" value="F:ubiquitin binding"/>
    <property type="evidence" value="ECO:0007669"/>
    <property type="project" value="TreeGrafter"/>
</dbReference>
<accession>G0UXC1</accession>
<feature type="compositionally biased region" description="Basic and acidic residues" evidence="11">
    <location>
        <begin position="48"/>
        <end position="57"/>
    </location>
</feature>
<dbReference type="PANTHER" id="PTHR23333:SF4">
    <property type="entry name" value="UBX DOMAIN-CONTAINING PROTEIN 11"/>
    <property type="match status" value="1"/>
</dbReference>
<dbReference type="GO" id="GO:0043161">
    <property type="term" value="P:proteasome-mediated ubiquitin-dependent protein catabolic process"/>
    <property type="evidence" value="ECO:0007669"/>
    <property type="project" value="TreeGrafter"/>
</dbReference>
<evidence type="ECO:0000256" key="11">
    <source>
        <dbReference type="SAM" id="MobiDB-lite"/>
    </source>
</evidence>
<dbReference type="SUPFAM" id="SSF54236">
    <property type="entry name" value="Ubiquitin-like"/>
    <property type="match status" value="1"/>
</dbReference>
<feature type="coiled-coil region" evidence="10">
    <location>
        <begin position="87"/>
        <end position="156"/>
    </location>
</feature>
<feature type="compositionally biased region" description="Polar residues" evidence="11">
    <location>
        <begin position="58"/>
        <end position="68"/>
    </location>
</feature>
<dbReference type="Gene3D" id="3.10.20.90">
    <property type="entry name" value="Phosphatidylinositol 3-kinase Catalytic Subunit, Chain A, domain 1"/>
    <property type="match status" value="1"/>
</dbReference>
<evidence type="ECO:0000256" key="1">
    <source>
        <dbReference type="ARBA" id="ARBA00004245"/>
    </source>
</evidence>
<dbReference type="FunFam" id="3.30.420.210:FF:000003">
    <property type="entry name" value="UBX domain protein 11"/>
    <property type="match status" value="1"/>
</dbReference>
<feature type="region of interest" description="Disordered" evidence="11">
    <location>
        <begin position="226"/>
        <end position="249"/>
    </location>
</feature>
<dbReference type="PANTHER" id="PTHR23333">
    <property type="entry name" value="UBX DOMAIN CONTAINING PROTEIN"/>
    <property type="match status" value="1"/>
</dbReference>
<gene>
    <name evidence="13" type="ORF">TCIL3000_10_8140</name>
</gene>
<dbReference type="InterPro" id="IPR036241">
    <property type="entry name" value="NSFL1C_SEP_dom_sf"/>
</dbReference>
<dbReference type="InterPro" id="IPR012989">
    <property type="entry name" value="SEP_domain"/>
</dbReference>
<dbReference type="PROSITE" id="PS51399">
    <property type="entry name" value="SEP"/>
    <property type="match status" value="1"/>
</dbReference>
<name>G0UXC1_TRYCI</name>
<evidence type="ECO:0000256" key="6">
    <source>
        <dbReference type="ARBA" id="ARBA00062345"/>
    </source>
</evidence>
<organism evidence="13">
    <name type="scientific">Trypanosoma congolense (strain IL3000)</name>
    <dbReference type="NCBI Taxonomy" id="1068625"/>
    <lineage>
        <taxon>Eukaryota</taxon>
        <taxon>Discoba</taxon>
        <taxon>Euglenozoa</taxon>
        <taxon>Kinetoplastea</taxon>
        <taxon>Metakinetoplastina</taxon>
        <taxon>Trypanosomatida</taxon>
        <taxon>Trypanosomatidae</taxon>
        <taxon>Trypanosoma</taxon>
        <taxon>Nannomonas</taxon>
    </lineage>
</organism>
<dbReference type="InterPro" id="IPR029071">
    <property type="entry name" value="Ubiquitin-like_domsf"/>
</dbReference>
<dbReference type="AlphaFoldDB" id="G0UXC1"/>
<evidence type="ECO:0000256" key="9">
    <source>
        <dbReference type="ARBA" id="ARBA00081109"/>
    </source>
</evidence>
<evidence type="ECO:0000256" key="8">
    <source>
        <dbReference type="ARBA" id="ARBA00075811"/>
    </source>
</evidence>
<feature type="domain" description="SEP" evidence="12">
    <location>
        <begin position="290"/>
        <end position="354"/>
    </location>
</feature>
<dbReference type="Gene3D" id="3.30.420.210">
    <property type="entry name" value="SEP domain"/>
    <property type="match status" value="1"/>
</dbReference>
<dbReference type="SUPFAM" id="SSF102848">
    <property type="entry name" value="NSFL1 (p97 ATPase) cofactor p47, SEP domain"/>
    <property type="match status" value="1"/>
</dbReference>
<feature type="region of interest" description="Disordered" evidence="11">
    <location>
        <begin position="171"/>
        <end position="206"/>
    </location>
</feature>
<evidence type="ECO:0000259" key="12">
    <source>
        <dbReference type="PROSITE" id="PS51399"/>
    </source>
</evidence>
<proteinExistence type="predicted"/>
<protein>
    <recommendedName>
        <fullName evidence="7">UBX domain-containing protein 11</fullName>
    </recommendedName>
    <alternativeName>
        <fullName evidence="9">Socius</fullName>
    </alternativeName>
    <alternativeName>
        <fullName evidence="8">UBX domain-containing protein 5</fullName>
    </alternativeName>
</protein>